<evidence type="ECO:0000313" key="1">
    <source>
        <dbReference type="EMBL" id="GIQ86380.1"/>
    </source>
</evidence>
<feature type="non-terminal residue" evidence="1">
    <location>
        <position position="1"/>
    </location>
</feature>
<organism evidence="1 2">
    <name type="scientific">Kipferlia bialata</name>
    <dbReference type="NCBI Taxonomy" id="797122"/>
    <lineage>
        <taxon>Eukaryota</taxon>
        <taxon>Metamonada</taxon>
        <taxon>Carpediemonas-like organisms</taxon>
        <taxon>Kipferlia</taxon>
    </lineage>
</organism>
<evidence type="ECO:0000313" key="2">
    <source>
        <dbReference type="Proteomes" id="UP000265618"/>
    </source>
</evidence>
<protein>
    <submittedName>
        <fullName evidence="1">Uncharacterized protein</fullName>
    </submittedName>
</protein>
<name>A0A9K3D2I0_9EUKA</name>
<dbReference type="Proteomes" id="UP000265618">
    <property type="component" value="Unassembled WGS sequence"/>
</dbReference>
<dbReference type="AlphaFoldDB" id="A0A9K3D2I0"/>
<proteinExistence type="predicted"/>
<gene>
    <name evidence="1" type="ORF">KIPB_008226</name>
</gene>
<keyword evidence="2" id="KW-1185">Reference proteome</keyword>
<dbReference type="EMBL" id="BDIP01002497">
    <property type="protein sequence ID" value="GIQ86380.1"/>
    <property type="molecule type" value="Genomic_DNA"/>
</dbReference>
<reference evidence="1 2" key="1">
    <citation type="journal article" date="2018" name="PLoS ONE">
        <title>The draft genome of Kipferlia bialata reveals reductive genome evolution in fornicate parasites.</title>
        <authorList>
            <person name="Tanifuji G."/>
            <person name="Takabayashi S."/>
            <person name="Kume K."/>
            <person name="Takagi M."/>
            <person name="Nakayama T."/>
            <person name="Kamikawa R."/>
            <person name="Inagaki Y."/>
            <person name="Hashimoto T."/>
        </authorList>
    </citation>
    <scope>NUCLEOTIDE SEQUENCE [LARGE SCALE GENOMIC DNA]</scope>
    <source>
        <strain evidence="1">NY0173</strain>
    </source>
</reference>
<accession>A0A9K3D2I0</accession>
<sequence length="87" mass="10137">MSTCASTSQREEWLDMPSEARENVVRHNCILAEGDSLKRRECYTDRQVQDMCDMVYWHKQREAELAADRLINSVLVKVVPEHKAVTE</sequence>
<comment type="caution">
    <text evidence="1">The sequence shown here is derived from an EMBL/GenBank/DDBJ whole genome shotgun (WGS) entry which is preliminary data.</text>
</comment>